<dbReference type="VEuPathDB" id="VectorBase:LLONM1_008089"/>
<dbReference type="Proteomes" id="UP000092461">
    <property type="component" value="Unassembled WGS sequence"/>
</dbReference>
<dbReference type="PANTHER" id="PTHR34931:SF3">
    <property type="entry name" value="FI02976P-RELATED"/>
    <property type="match status" value="1"/>
</dbReference>
<dbReference type="EMBL" id="AJWK01014670">
    <property type="status" value="NOT_ANNOTATED_CDS"/>
    <property type="molecule type" value="Genomic_DNA"/>
</dbReference>
<dbReference type="EnsemblMetazoa" id="LLOJ004691-RA">
    <property type="protein sequence ID" value="LLOJ004691-PA"/>
    <property type="gene ID" value="LLOJ004691"/>
</dbReference>
<sequence length="334" mass="36929">MFKLVVLSAILAVAVAAPSGVSHYAAPILTKAVHYAEPLHATVVKPELERRTYVEVEPQVHVVDTPVVKKVADVVEHIPTAVSHQSSTIVHNTERIAHPILAHGYEKTIVEGAPLVKTYHEDYPSPQDLHRSCWLCSHLRTPSLLPRLRLHCPTRLRPHLCRPSPPLRMVVLSAILAVAVAAPSGVSHYAAPILTKAVHYAEPLHATVVKPELERRTYVEVEPQVHVVDTPVVKKVADVVEHIPTAVSHQSSTIVHNTERIAHPILAHGYEKTIVEGAPLVKTYHEDTPVLKTYTAPVGYAHHYEPHLYSHAYAYTAPHAYAHTYAAPALRYGW</sequence>
<name>A0A1B0CJI9_LUTLO</name>
<keyword evidence="4" id="KW-1185">Reference proteome</keyword>
<evidence type="ECO:0000313" key="4">
    <source>
        <dbReference type="Proteomes" id="UP000092461"/>
    </source>
</evidence>
<evidence type="ECO:0000256" key="1">
    <source>
        <dbReference type="SAM" id="SignalP"/>
    </source>
</evidence>
<feature type="chain" id="PRO_5044555360" evidence="1">
    <location>
        <begin position="17"/>
        <end position="334"/>
    </location>
</feature>
<dbReference type="Pfam" id="PF04527">
    <property type="entry name" value="Retinin_C"/>
    <property type="match status" value="2"/>
</dbReference>
<dbReference type="VEuPathDB" id="VectorBase:LLOJ004691"/>
<feature type="signal peptide" evidence="1">
    <location>
        <begin position="1"/>
        <end position="16"/>
    </location>
</feature>
<reference evidence="4" key="1">
    <citation type="submission" date="2012-05" db="EMBL/GenBank/DDBJ databases">
        <title>Whole Genome Assembly of Lutzomyia longipalpis.</title>
        <authorList>
            <person name="Richards S."/>
            <person name="Qu C."/>
            <person name="Dillon R."/>
            <person name="Worley K."/>
            <person name="Scherer S."/>
            <person name="Batterton M."/>
            <person name="Taylor A."/>
            <person name="Hawes A."/>
            <person name="Hernandez B."/>
            <person name="Kovar C."/>
            <person name="Mandapat C."/>
            <person name="Pham C."/>
            <person name="Qu C."/>
            <person name="Jing C."/>
            <person name="Bess C."/>
            <person name="Bandaranaike D."/>
            <person name="Ngo D."/>
            <person name="Ongeri F."/>
            <person name="Arias F."/>
            <person name="Lara F."/>
            <person name="Weissenberger G."/>
            <person name="Kamau G."/>
            <person name="Han H."/>
            <person name="Shen H."/>
            <person name="Dinh H."/>
            <person name="Khalil I."/>
            <person name="Jones J."/>
            <person name="Shafer J."/>
            <person name="Jayaseelan J."/>
            <person name="Quiroz J."/>
            <person name="Blankenburg K."/>
            <person name="Nguyen L."/>
            <person name="Jackson L."/>
            <person name="Francisco L."/>
            <person name="Tang L.-Y."/>
            <person name="Pu L.-L."/>
            <person name="Perales L."/>
            <person name="Lorensuhewa L."/>
            <person name="Munidasa M."/>
            <person name="Coyle M."/>
            <person name="Taylor M."/>
            <person name="Puazo M."/>
            <person name="Firestine M."/>
            <person name="Scheel M."/>
            <person name="Javaid M."/>
            <person name="Wang M."/>
            <person name="Li M."/>
            <person name="Tabassum N."/>
            <person name="Saada N."/>
            <person name="Osuji N."/>
            <person name="Aqrawi P."/>
            <person name="Fu Q."/>
            <person name="Thornton R."/>
            <person name="Raj R."/>
            <person name="Goodspeed R."/>
            <person name="Mata R."/>
            <person name="Najjar R."/>
            <person name="Gubbala S."/>
            <person name="Lee S."/>
            <person name="Denson S."/>
            <person name="Patil S."/>
            <person name="Macmil S."/>
            <person name="Qi S."/>
            <person name="Matskevitch T."/>
            <person name="Palculict T."/>
            <person name="Mathew T."/>
            <person name="Vee V."/>
            <person name="Velamala V."/>
            <person name="Korchina V."/>
            <person name="Cai W."/>
            <person name="Liu W."/>
            <person name="Dai W."/>
            <person name="Zou X."/>
            <person name="Zhu Y."/>
            <person name="Zhang Y."/>
            <person name="Wu Y.-Q."/>
            <person name="Xin Y."/>
            <person name="Nazarath L."/>
            <person name="Kovar C."/>
            <person name="Han Y."/>
            <person name="Muzny D."/>
            <person name="Gibbs R."/>
        </authorList>
    </citation>
    <scope>NUCLEOTIDE SEQUENCE [LARGE SCALE GENOMIC DNA]</scope>
    <source>
        <strain evidence="4">Jacobina</strain>
    </source>
</reference>
<proteinExistence type="predicted"/>
<organism evidence="3 4">
    <name type="scientific">Lutzomyia longipalpis</name>
    <name type="common">Sand fly</name>
    <dbReference type="NCBI Taxonomy" id="7200"/>
    <lineage>
        <taxon>Eukaryota</taxon>
        <taxon>Metazoa</taxon>
        <taxon>Ecdysozoa</taxon>
        <taxon>Arthropoda</taxon>
        <taxon>Hexapoda</taxon>
        <taxon>Insecta</taxon>
        <taxon>Pterygota</taxon>
        <taxon>Neoptera</taxon>
        <taxon>Endopterygota</taxon>
        <taxon>Diptera</taxon>
        <taxon>Nematocera</taxon>
        <taxon>Psychodoidea</taxon>
        <taxon>Psychodidae</taxon>
        <taxon>Lutzomyia</taxon>
        <taxon>Lutzomyia</taxon>
    </lineage>
</organism>
<dbReference type="EMBL" id="GITU01002187">
    <property type="protein sequence ID" value="MBC1170890.1"/>
    <property type="molecule type" value="Transcribed_RNA"/>
</dbReference>
<dbReference type="VEuPathDB" id="VectorBase:LLONM1_009392"/>
<dbReference type="AlphaFoldDB" id="A0A1B0CJI9"/>
<evidence type="ECO:0000313" key="2">
    <source>
        <dbReference type="EMBL" id="MBC1170890.1"/>
    </source>
</evidence>
<keyword evidence="1" id="KW-0732">Signal</keyword>
<dbReference type="PANTHER" id="PTHR34931">
    <property type="entry name" value="FI02976P-RELATED"/>
    <property type="match status" value="1"/>
</dbReference>
<reference evidence="2" key="2">
    <citation type="journal article" date="2020" name="BMC">
        <title>Leishmania infection induces a limited differential gene expression in the sand fly midgut.</title>
        <authorList>
            <person name="Coutinho-Abreu I.V."/>
            <person name="Serafim T.D."/>
            <person name="Meneses C."/>
            <person name="Kamhawi S."/>
            <person name="Oliveira F."/>
            <person name="Valenzuela J.G."/>
        </authorList>
    </citation>
    <scope>NUCLEOTIDE SEQUENCE</scope>
    <source>
        <strain evidence="2">Jacobina</strain>
        <tissue evidence="2">Midgut</tissue>
    </source>
</reference>
<accession>A0A1B0CJI9</accession>
<reference evidence="3" key="3">
    <citation type="submission" date="2020-05" db="UniProtKB">
        <authorList>
            <consortium name="EnsemblMetazoa"/>
        </authorList>
    </citation>
    <scope>IDENTIFICATION</scope>
    <source>
        <strain evidence="3">Jacobina</strain>
    </source>
</reference>
<protein>
    <submittedName>
        <fullName evidence="2">Putative cuticle protein</fullName>
    </submittedName>
</protein>
<evidence type="ECO:0000313" key="3">
    <source>
        <dbReference type="EnsemblMetazoa" id="LLOJ004691-PA"/>
    </source>
</evidence>
<dbReference type="InterPro" id="IPR007614">
    <property type="entry name" value="Retinin_C"/>
</dbReference>
<dbReference type="EMBL" id="AJWK01014671">
    <property type="status" value="NOT_ANNOTATED_CDS"/>
    <property type="molecule type" value="Genomic_DNA"/>
</dbReference>